<protein>
    <submittedName>
        <fullName evidence="3">Uncharacterized protein</fullName>
    </submittedName>
</protein>
<evidence type="ECO:0000313" key="4">
    <source>
        <dbReference type="Proteomes" id="UP000676310"/>
    </source>
</evidence>
<accession>A0A8J2N0U2</accession>
<evidence type="ECO:0000256" key="1">
    <source>
        <dbReference type="SAM" id="MobiDB-lite"/>
    </source>
</evidence>
<keyword evidence="2" id="KW-0472">Membrane</keyword>
<feature type="compositionally biased region" description="Basic and acidic residues" evidence="1">
    <location>
        <begin position="15"/>
        <end position="31"/>
    </location>
</feature>
<evidence type="ECO:0000313" key="3">
    <source>
        <dbReference type="EMBL" id="CAG5163431.1"/>
    </source>
</evidence>
<dbReference type="PANTHER" id="PTHR35041:SF3">
    <property type="entry name" value="FORMYLMETHIONINE DEFORMYLASE-LIKE PROTEIN"/>
    <property type="match status" value="1"/>
</dbReference>
<keyword evidence="2" id="KW-1133">Transmembrane helix</keyword>
<feature type="region of interest" description="Disordered" evidence="1">
    <location>
        <begin position="1"/>
        <end position="80"/>
    </location>
</feature>
<reference evidence="3" key="1">
    <citation type="submission" date="2021-05" db="EMBL/GenBank/DDBJ databases">
        <authorList>
            <person name="Stam R."/>
        </authorList>
    </citation>
    <scope>NUCLEOTIDE SEQUENCE</scope>
    <source>
        <strain evidence="3">CS162</strain>
    </source>
</reference>
<dbReference type="PANTHER" id="PTHR35041">
    <property type="entry name" value="MEDIATOR OF RNA POLYMERASE II TRANSCRIPTION SUBUNIT 1"/>
    <property type="match status" value="1"/>
</dbReference>
<sequence length="754" mass="85078">MTSRGPRPPYSSRDVSPESHPEPYDPFRSESDPIELAYLSQWSPDATETHGARGRSQGQPQDGVTKDELRPGAYFGLSHDDSRYEPVPNFLTSPGFSVHSTRESTYTSTSLYHRKTVDADTQALVDRRSGQLAQWHIYWATPALIVALFLAGLAAAVGHHLFYMHLDGQPATEQLKMVRYGTALAFFVKSTLVGTVIMCNRQRIWYTFRRKAMTINGIDGLFSATEDPTQFFLNWEMIRNGKLATLMAACTWVRPQFLHKMFVLTLKLLPLASVLSPASLTSELRTFNDTATCSVATLNFTQESTYDFRDMNKFSLKSLNFYNTTEPVEEEKREYREGARAAAKAGSYFDYYDQPSKNARRLAFSSVYMQKPQPRENASSAFCGTGWNCTYTIDFMGPGYKCDDIDDINGSDAPFSSATLAPNGSLVYSADVDQGDYGHQDPEADKNGTSLGVLQSEPDLWIGYAINTSEPYPDDQKKYRAKWGNIHEPKIFKCVMQYTNYTFDMNFSPRQSATRRERVFLRPVIDKDSIKPQENVEKYKLTASYHSMGSLLRHFLRGKIEQQKILITYSDLSETRLVNSSTSYPLVDLKTEIQDFFEDMLITLLNEPKLVIAQTQEVPCLKSRTMMVYVYYKRSLWIGYTIVIAVTFTFMLVGAWSLHGNGVASDVLFSRIMATTRNPTLDQLSVGACLGGDPFPKELTKTKLRFGVLLEDDPREGPLGKVEHCCFGTIGETKEIVKGGTYAGLREYQKGSYN</sequence>
<keyword evidence="4" id="KW-1185">Reference proteome</keyword>
<dbReference type="AlphaFoldDB" id="A0A8J2N0U2"/>
<keyword evidence="2" id="KW-0812">Transmembrane</keyword>
<evidence type="ECO:0000256" key="2">
    <source>
        <dbReference type="SAM" id="Phobius"/>
    </source>
</evidence>
<feature type="transmembrane region" description="Helical" evidence="2">
    <location>
        <begin position="137"/>
        <end position="157"/>
    </location>
</feature>
<feature type="transmembrane region" description="Helical" evidence="2">
    <location>
        <begin position="177"/>
        <end position="200"/>
    </location>
</feature>
<gene>
    <name evidence="3" type="ORF">ALTATR162_LOCUS6463</name>
</gene>
<organism evidence="3 4">
    <name type="scientific">Alternaria atra</name>
    <dbReference type="NCBI Taxonomy" id="119953"/>
    <lineage>
        <taxon>Eukaryota</taxon>
        <taxon>Fungi</taxon>
        <taxon>Dikarya</taxon>
        <taxon>Ascomycota</taxon>
        <taxon>Pezizomycotina</taxon>
        <taxon>Dothideomycetes</taxon>
        <taxon>Pleosporomycetidae</taxon>
        <taxon>Pleosporales</taxon>
        <taxon>Pleosporineae</taxon>
        <taxon>Pleosporaceae</taxon>
        <taxon>Alternaria</taxon>
        <taxon>Alternaria sect. Ulocladioides</taxon>
    </lineage>
</organism>
<dbReference type="Proteomes" id="UP000676310">
    <property type="component" value="Unassembled WGS sequence"/>
</dbReference>
<dbReference type="EMBL" id="CAJRGZ010000019">
    <property type="protein sequence ID" value="CAG5163431.1"/>
    <property type="molecule type" value="Genomic_DNA"/>
</dbReference>
<feature type="transmembrane region" description="Helical" evidence="2">
    <location>
        <begin position="636"/>
        <end position="658"/>
    </location>
</feature>
<dbReference type="OrthoDB" id="5340195at2759"/>
<name>A0A8J2N0U2_9PLEO</name>
<comment type="caution">
    <text evidence="3">The sequence shown here is derived from an EMBL/GenBank/DDBJ whole genome shotgun (WGS) entry which is preliminary data.</text>
</comment>
<dbReference type="GeneID" id="67018355"/>
<proteinExistence type="predicted"/>
<dbReference type="RefSeq" id="XP_043170020.1">
    <property type="nucleotide sequence ID" value="XM_043314085.1"/>
</dbReference>